<dbReference type="InterPro" id="IPR017938">
    <property type="entry name" value="Riboflavin_synthase-like_b-brl"/>
</dbReference>
<keyword evidence="6" id="KW-0408">Iron</keyword>
<name>A0A857MFS1_9ACTN</name>
<dbReference type="PANTHER" id="PTHR43396">
    <property type="entry name" value="FLAVOHEMOPROTEIN"/>
    <property type="match status" value="1"/>
</dbReference>
<evidence type="ECO:0000256" key="7">
    <source>
        <dbReference type="ARBA" id="ARBA00023027"/>
    </source>
</evidence>
<evidence type="ECO:0000256" key="6">
    <source>
        <dbReference type="ARBA" id="ARBA00023004"/>
    </source>
</evidence>
<evidence type="ECO:0000256" key="10">
    <source>
        <dbReference type="RuleBase" id="RU000356"/>
    </source>
</evidence>
<dbReference type="InterPro" id="IPR039261">
    <property type="entry name" value="FNR_nucleotide-bd"/>
</dbReference>
<keyword evidence="4 10" id="KW-0561">Oxygen transport</keyword>
<dbReference type="InterPro" id="IPR001433">
    <property type="entry name" value="OxRdtase_FAD/NAD-bd"/>
</dbReference>
<dbReference type="PROSITE" id="PS51384">
    <property type="entry name" value="FAD_FR"/>
    <property type="match status" value="1"/>
</dbReference>
<dbReference type="FunFam" id="1.10.490.10:FF:000003">
    <property type="entry name" value="Flavohemoprotein"/>
    <property type="match status" value="1"/>
</dbReference>
<evidence type="ECO:0000256" key="8">
    <source>
        <dbReference type="ARBA" id="ARBA00048649"/>
    </source>
</evidence>
<dbReference type="GO" id="GO:0008941">
    <property type="term" value="F:nitric oxide dioxygenase NAD(P)H activity"/>
    <property type="evidence" value="ECO:0007669"/>
    <property type="project" value="UniProtKB-EC"/>
</dbReference>
<dbReference type="Gene3D" id="3.40.50.80">
    <property type="entry name" value="Nucleotide-binding domain of ferredoxin-NADP reductase (FNR) module"/>
    <property type="match status" value="1"/>
</dbReference>
<dbReference type="Gene3D" id="1.10.490.10">
    <property type="entry name" value="Globins"/>
    <property type="match status" value="1"/>
</dbReference>
<keyword evidence="5" id="KW-0479">Metal-binding</keyword>
<comment type="catalytic activity">
    <reaction evidence="9">
        <text>2 nitric oxide + NADPH + 2 O2 = 2 nitrate + NADP(+) + H(+)</text>
        <dbReference type="Rhea" id="RHEA:19465"/>
        <dbReference type="ChEBI" id="CHEBI:15378"/>
        <dbReference type="ChEBI" id="CHEBI:15379"/>
        <dbReference type="ChEBI" id="CHEBI:16480"/>
        <dbReference type="ChEBI" id="CHEBI:17632"/>
        <dbReference type="ChEBI" id="CHEBI:57783"/>
        <dbReference type="ChEBI" id="CHEBI:58349"/>
        <dbReference type="EC" id="1.14.12.17"/>
    </reaction>
</comment>
<dbReference type="GO" id="GO:0046872">
    <property type="term" value="F:metal ion binding"/>
    <property type="evidence" value="ECO:0007669"/>
    <property type="project" value="UniProtKB-KW"/>
</dbReference>
<dbReference type="EC" id="1.14.12.17" evidence="2"/>
<dbReference type="EMBL" id="CP045810">
    <property type="protein sequence ID" value="QHN40562.1"/>
    <property type="molecule type" value="Genomic_DNA"/>
</dbReference>
<evidence type="ECO:0000256" key="4">
    <source>
        <dbReference type="ARBA" id="ARBA00022621"/>
    </source>
</evidence>
<comment type="catalytic activity">
    <reaction evidence="8">
        <text>2 nitric oxide + NADH + 2 O2 = 2 nitrate + NAD(+) + H(+)</text>
        <dbReference type="Rhea" id="RHEA:19469"/>
        <dbReference type="ChEBI" id="CHEBI:15378"/>
        <dbReference type="ChEBI" id="CHEBI:15379"/>
        <dbReference type="ChEBI" id="CHEBI:16480"/>
        <dbReference type="ChEBI" id="CHEBI:17632"/>
        <dbReference type="ChEBI" id="CHEBI:57540"/>
        <dbReference type="ChEBI" id="CHEBI:57945"/>
        <dbReference type="EC" id="1.14.12.17"/>
    </reaction>
</comment>
<feature type="domain" description="FAD-binding FR-type" evidence="12">
    <location>
        <begin position="153"/>
        <end position="262"/>
    </location>
</feature>
<dbReference type="GO" id="GO:0020037">
    <property type="term" value="F:heme binding"/>
    <property type="evidence" value="ECO:0007669"/>
    <property type="project" value="InterPro"/>
</dbReference>
<evidence type="ECO:0000313" key="13">
    <source>
        <dbReference type="EMBL" id="QHN40562.1"/>
    </source>
</evidence>
<dbReference type="InterPro" id="IPR012292">
    <property type="entry name" value="Globin/Proto"/>
</dbReference>
<dbReference type="CDD" id="cd06184">
    <property type="entry name" value="flavohem_like_fad_nad_binding"/>
    <property type="match status" value="1"/>
</dbReference>
<evidence type="ECO:0000256" key="2">
    <source>
        <dbReference type="ARBA" id="ARBA00012229"/>
    </source>
</evidence>
<dbReference type="InterPro" id="IPR017927">
    <property type="entry name" value="FAD-bd_FR_type"/>
</dbReference>
<evidence type="ECO:0000256" key="5">
    <source>
        <dbReference type="ARBA" id="ARBA00022723"/>
    </source>
</evidence>
<proteinExistence type="inferred from homology"/>
<dbReference type="InterPro" id="IPR000971">
    <property type="entry name" value="Globin"/>
</dbReference>
<dbReference type="InterPro" id="IPR009050">
    <property type="entry name" value="Globin-like_sf"/>
</dbReference>
<evidence type="ECO:0000256" key="3">
    <source>
        <dbReference type="ARBA" id="ARBA00022617"/>
    </source>
</evidence>
<evidence type="ECO:0000259" key="11">
    <source>
        <dbReference type="PROSITE" id="PS01033"/>
    </source>
</evidence>
<keyword evidence="10" id="KW-0813">Transport</keyword>
<gene>
    <name evidence="13" type="ORF">GII30_16700</name>
</gene>
<dbReference type="PRINTS" id="PR00410">
    <property type="entry name" value="PHEHYDRXLASE"/>
</dbReference>
<evidence type="ECO:0000259" key="12">
    <source>
        <dbReference type="PROSITE" id="PS51384"/>
    </source>
</evidence>
<comment type="similarity">
    <text evidence="1">In the C-terminal section; belongs to the flavoprotein pyridine nucleotide cytochrome reductase family.</text>
</comment>
<dbReference type="GO" id="GO:0005344">
    <property type="term" value="F:oxygen carrier activity"/>
    <property type="evidence" value="ECO:0007669"/>
    <property type="project" value="UniProtKB-KW"/>
</dbReference>
<dbReference type="Gene3D" id="2.40.30.10">
    <property type="entry name" value="Translation factors"/>
    <property type="match status" value="1"/>
</dbReference>
<feature type="domain" description="Globin" evidence="11">
    <location>
        <begin position="2"/>
        <end position="141"/>
    </location>
</feature>
<dbReference type="GO" id="GO:0071500">
    <property type="term" value="P:cellular response to nitrosative stress"/>
    <property type="evidence" value="ECO:0007669"/>
    <property type="project" value="TreeGrafter"/>
</dbReference>
<dbReference type="SUPFAM" id="SSF52343">
    <property type="entry name" value="Ferredoxin reductase-like, C-terminal NADP-linked domain"/>
    <property type="match status" value="1"/>
</dbReference>
<dbReference type="GO" id="GO:0019825">
    <property type="term" value="F:oxygen binding"/>
    <property type="evidence" value="ECO:0007669"/>
    <property type="project" value="InterPro"/>
</dbReference>
<reference evidence="13" key="1">
    <citation type="journal article" date="2021" name="Nat. Microbiol.">
        <title>Cocultivation of an ultrasmall environmental parasitic bacterium with lytic ability against bacteria associated with wastewater foams.</title>
        <authorList>
            <person name="Batinovic S."/>
            <person name="Rose J.J.A."/>
            <person name="Ratcliffe J."/>
            <person name="Seviour R.J."/>
            <person name="Petrovski S."/>
        </authorList>
    </citation>
    <scope>NUCLEOTIDE SEQUENCE</scope>
    <source>
        <strain evidence="13">CON44</strain>
    </source>
</reference>
<dbReference type="SUPFAM" id="SSF46458">
    <property type="entry name" value="Globin-like"/>
    <property type="match status" value="1"/>
</dbReference>
<keyword evidence="3 10" id="KW-0349">Heme</keyword>
<dbReference type="SUPFAM" id="SSF63380">
    <property type="entry name" value="Riboflavin synthase domain-like"/>
    <property type="match status" value="1"/>
</dbReference>
<dbReference type="AlphaFoldDB" id="A0A857MFS1"/>
<dbReference type="RefSeq" id="WP_005190561.1">
    <property type="nucleotide sequence ID" value="NZ_CP045804.1"/>
</dbReference>
<dbReference type="PANTHER" id="PTHR43396:SF3">
    <property type="entry name" value="FLAVOHEMOPROTEIN"/>
    <property type="match status" value="1"/>
</dbReference>
<accession>A0A857MFS1</accession>
<dbReference type="Pfam" id="PF00042">
    <property type="entry name" value="Globin"/>
    <property type="match status" value="1"/>
</dbReference>
<keyword evidence="7" id="KW-0520">NAD</keyword>
<organism evidence="13">
    <name type="scientific">Gordonia amarae</name>
    <dbReference type="NCBI Taxonomy" id="36821"/>
    <lineage>
        <taxon>Bacteria</taxon>
        <taxon>Bacillati</taxon>
        <taxon>Actinomycetota</taxon>
        <taxon>Actinomycetes</taxon>
        <taxon>Mycobacteriales</taxon>
        <taxon>Gordoniaceae</taxon>
        <taxon>Gordonia</taxon>
    </lineage>
</organism>
<evidence type="ECO:0000256" key="9">
    <source>
        <dbReference type="ARBA" id="ARBA00049433"/>
    </source>
</evidence>
<protein>
    <recommendedName>
        <fullName evidence="2">nitric oxide dioxygenase</fullName>
        <ecNumber evidence="2">1.14.12.17</ecNumber>
    </recommendedName>
</protein>
<dbReference type="GO" id="GO:0071949">
    <property type="term" value="F:FAD binding"/>
    <property type="evidence" value="ECO:0007669"/>
    <property type="project" value="TreeGrafter"/>
</dbReference>
<sequence>MQLSPESEAVVAATAAVVAEHADQITATFYPDMFEAHPELLNTFNTANQAIGEQPKALAASVVAFAVQLIDPDAPDFTPVMQRIAHKHVSLGIQATEYIIVGHYLLKAVKTVLGDAITPEVAAAWDEVYWLFATTLIADEARLYALGGTDPAHTWRDYRVVERFEEADEVFSLLLAPVSGDIPSHRTGQYIAIQVELPDGRLQPRQYTISSGPRGDTLRVTIKRVRGIDGAPDGQVSGWLYENATPGTVLKVSPPAGDVVLDESDGPIVLVSAGIGITPAAAILEDLSRRQPDRTVRLFHADTSFEHHALYQGLRRQVLAMSDAKAQNWYEQGADEAPTLHPARSGFMDLSDVELPDNAQVFMCGPLPFMQKIRHQLIARGVPSERIQYEVFGPDLWAQNPD</sequence>
<dbReference type="Pfam" id="PF00175">
    <property type="entry name" value="NAD_binding_1"/>
    <property type="match status" value="1"/>
</dbReference>
<dbReference type="PROSITE" id="PS01033">
    <property type="entry name" value="GLOBIN"/>
    <property type="match status" value="1"/>
</dbReference>
<comment type="similarity">
    <text evidence="10">Belongs to the globin family.</text>
</comment>
<evidence type="ECO:0000256" key="1">
    <source>
        <dbReference type="ARBA" id="ARBA00006401"/>
    </source>
</evidence>
<dbReference type="GO" id="GO:0046210">
    <property type="term" value="P:nitric oxide catabolic process"/>
    <property type="evidence" value="ECO:0007669"/>
    <property type="project" value="TreeGrafter"/>
</dbReference>